<dbReference type="RefSeq" id="WP_113846121.1">
    <property type="nucleotide sequence ID" value="NZ_LEPB01000004.1"/>
</dbReference>
<dbReference type="InterPro" id="IPR013766">
    <property type="entry name" value="Thioredoxin_domain"/>
</dbReference>
<dbReference type="InterPro" id="IPR036249">
    <property type="entry name" value="Thioredoxin-like_sf"/>
</dbReference>
<reference evidence="2 3" key="1">
    <citation type="submission" date="2015-06" db="EMBL/GenBank/DDBJ databases">
        <title>The Genome Sequence of Enterococcus durans 4EA1.</title>
        <authorList>
            <consortium name="The Broad Institute Genomics Platform"/>
            <consortium name="The Broad Institute Genome Sequencing Center for Infectious Disease"/>
            <person name="Earl A.M."/>
            <person name="Van Tyne D."/>
            <person name="Lebreton F."/>
            <person name="Saavedra J.T."/>
            <person name="Gilmore M.S."/>
            <person name="Manson Mcguire A."/>
            <person name="Clock S."/>
            <person name="Crupain M."/>
            <person name="Rangan U."/>
            <person name="Young S."/>
            <person name="Abouelleil A."/>
            <person name="Cao P."/>
            <person name="Chapman S.B."/>
            <person name="Griggs A."/>
            <person name="Priest M."/>
            <person name="Shea T."/>
            <person name="Wortman J."/>
            <person name="Nusbaum C."/>
            <person name="Birren B."/>
        </authorList>
    </citation>
    <scope>NUCLEOTIDE SEQUENCE [LARGE SCALE GENOMIC DNA]</scope>
    <source>
        <strain evidence="2 3">4EA1</strain>
    </source>
</reference>
<gene>
    <name evidence="2" type="ORF">EA71_02219</name>
</gene>
<dbReference type="EMBL" id="LEPB01000004">
    <property type="protein sequence ID" value="RCA11460.1"/>
    <property type="molecule type" value="Genomic_DNA"/>
</dbReference>
<name>A0A367CHH4_9ENTE</name>
<proteinExistence type="predicted"/>
<dbReference type="Gene3D" id="3.40.30.10">
    <property type="entry name" value="Glutaredoxin"/>
    <property type="match status" value="1"/>
</dbReference>
<comment type="caution">
    <text evidence="2">The sequence shown here is derived from an EMBL/GenBank/DDBJ whole genome shotgun (WGS) entry which is preliminary data.</text>
</comment>
<sequence>MKKTTDLSEVQAALTQAETVAVYLSMPNCSVCHAVKPRFEELLSHYAFPSFHLDAVETPEVASTFQVLTAPVILIFHEQKEIERQARFIDFHRLTRLFEQLDTASQLSYEDLFK</sequence>
<evidence type="ECO:0000313" key="3">
    <source>
        <dbReference type="Proteomes" id="UP000252797"/>
    </source>
</evidence>
<accession>A0A367CHH4</accession>
<dbReference type="SUPFAM" id="SSF52833">
    <property type="entry name" value="Thioredoxin-like"/>
    <property type="match status" value="1"/>
</dbReference>
<dbReference type="STRING" id="53345.LIU_11550"/>
<dbReference type="Pfam" id="PF00085">
    <property type="entry name" value="Thioredoxin"/>
    <property type="match status" value="1"/>
</dbReference>
<dbReference type="AlphaFoldDB" id="A0A367CHH4"/>
<feature type="domain" description="Thioredoxin" evidence="1">
    <location>
        <begin position="10"/>
        <end position="84"/>
    </location>
</feature>
<dbReference type="CDD" id="cd02947">
    <property type="entry name" value="TRX_family"/>
    <property type="match status" value="1"/>
</dbReference>
<protein>
    <submittedName>
        <fullName evidence="2">Thioredoxin</fullName>
    </submittedName>
</protein>
<dbReference type="Proteomes" id="UP000252797">
    <property type="component" value="Unassembled WGS sequence"/>
</dbReference>
<organism evidence="2 3">
    <name type="scientific">Enterococcus durans</name>
    <dbReference type="NCBI Taxonomy" id="53345"/>
    <lineage>
        <taxon>Bacteria</taxon>
        <taxon>Bacillati</taxon>
        <taxon>Bacillota</taxon>
        <taxon>Bacilli</taxon>
        <taxon>Lactobacillales</taxon>
        <taxon>Enterococcaceae</taxon>
        <taxon>Enterococcus</taxon>
    </lineage>
</organism>
<evidence type="ECO:0000313" key="2">
    <source>
        <dbReference type="EMBL" id="RCA11460.1"/>
    </source>
</evidence>
<evidence type="ECO:0000259" key="1">
    <source>
        <dbReference type="Pfam" id="PF00085"/>
    </source>
</evidence>